<feature type="signal peptide" evidence="2">
    <location>
        <begin position="1"/>
        <end position="23"/>
    </location>
</feature>
<dbReference type="Proteomes" id="UP000664288">
    <property type="component" value="Unassembled WGS sequence"/>
</dbReference>
<evidence type="ECO:0000313" key="3">
    <source>
        <dbReference type="EMBL" id="MBO0903596.1"/>
    </source>
</evidence>
<evidence type="ECO:0000256" key="1">
    <source>
        <dbReference type="SAM" id="MobiDB-lite"/>
    </source>
</evidence>
<sequence>MIKLIGIGVWAAVVALGSSYVMASVFAPAPAQEVKKDPTYFDGLDYKSTDSVTIPMISDETIKGYILARFVYTIDGTIGNTLKVPPDPFILDEVFRRMYSTDSFDFEHPEKFDLTALTTSIRDSVNQRFGMELLHELLVEQFDYISKKDARSGGGAGGGTGGGGGGEAVHLNKPAH</sequence>
<name>A0ABS3J4U5_9HYPH</name>
<reference evidence="3 4" key="1">
    <citation type="submission" date="2021-03" db="EMBL/GenBank/DDBJ databases">
        <title>Whole genome sequence of Jiella sp. MQZ13P-4.</title>
        <authorList>
            <person name="Tuo L."/>
        </authorList>
    </citation>
    <scope>NUCLEOTIDE SEQUENCE [LARGE SCALE GENOMIC DNA]</scope>
    <source>
        <strain evidence="3 4">MQZ13P-4</strain>
    </source>
</reference>
<organism evidence="3 4">
    <name type="scientific">Jiella sonneratiae</name>
    <dbReference type="NCBI Taxonomy" id="2816856"/>
    <lineage>
        <taxon>Bacteria</taxon>
        <taxon>Pseudomonadati</taxon>
        <taxon>Pseudomonadota</taxon>
        <taxon>Alphaproteobacteria</taxon>
        <taxon>Hyphomicrobiales</taxon>
        <taxon>Aurantimonadaceae</taxon>
        <taxon>Jiella</taxon>
    </lineage>
</organism>
<gene>
    <name evidence="3" type="ORF">J1C47_08070</name>
</gene>
<accession>A0ABS3J4U5</accession>
<feature type="chain" id="PRO_5045402523" evidence="2">
    <location>
        <begin position="24"/>
        <end position="176"/>
    </location>
</feature>
<feature type="compositionally biased region" description="Gly residues" evidence="1">
    <location>
        <begin position="153"/>
        <end position="167"/>
    </location>
</feature>
<comment type="caution">
    <text evidence="3">The sequence shown here is derived from an EMBL/GenBank/DDBJ whole genome shotgun (WGS) entry which is preliminary data.</text>
</comment>
<dbReference type="EMBL" id="JAFMPY010000006">
    <property type="protein sequence ID" value="MBO0903596.1"/>
    <property type="molecule type" value="Genomic_DNA"/>
</dbReference>
<keyword evidence="4" id="KW-1185">Reference proteome</keyword>
<proteinExistence type="predicted"/>
<evidence type="ECO:0000313" key="4">
    <source>
        <dbReference type="Proteomes" id="UP000664288"/>
    </source>
</evidence>
<protein>
    <submittedName>
        <fullName evidence="3">Uncharacterized protein</fullName>
    </submittedName>
</protein>
<feature type="region of interest" description="Disordered" evidence="1">
    <location>
        <begin position="153"/>
        <end position="176"/>
    </location>
</feature>
<dbReference type="RefSeq" id="WP_207350230.1">
    <property type="nucleotide sequence ID" value="NZ_JAFMPY010000006.1"/>
</dbReference>
<evidence type="ECO:0000256" key="2">
    <source>
        <dbReference type="SAM" id="SignalP"/>
    </source>
</evidence>
<keyword evidence="2" id="KW-0732">Signal</keyword>